<dbReference type="InterPro" id="IPR015421">
    <property type="entry name" value="PyrdxlP-dep_Trfase_major"/>
</dbReference>
<name>A0AA97I873_9MICO</name>
<organism evidence="2 3">
    <name type="scientific">Microbacterium betulae</name>
    <dbReference type="NCBI Taxonomy" id="2981139"/>
    <lineage>
        <taxon>Bacteria</taxon>
        <taxon>Bacillati</taxon>
        <taxon>Actinomycetota</taxon>
        <taxon>Actinomycetes</taxon>
        <taxon>Micrococcales</taxon>
        <taxon>Microbacteriaceae</taxon>
        <taxon>Microbacterium</taxon>
    </lineage>
</organism>
<dbReference type="AlphaFoldDB" id="A0AA97I873"/>
<protein>
    <submittedName>
        <fullName evidence="2">Aminotransferase class V-fold PLP-dependent enzyme</fullName>
    </submittedName>
</protein>
<dbReference type="RefSeq" id="WP_317140849.1">
    <property type="nucleotide sequence ID" value="NZ_CP118157.1"/>
</dbReference>
<keyword evidence="3" id="KW-1185">Reference proteome</keyword>
<dbReference type="PANTHER" id="PTHR43586:SF15">
    <property type="entry name" value="BLR3095 PROTEIN"/>
    <property type="match status" value="1"/>
</dbReference>
<accession>A0AA97I873</accession>
<feature type="domain" description="Aminotransferase class V" evidence="1">
    <location>
        <begin position="55"/>
        <end position="341"/>
    </location>
</feature>
<dbReference type="InterPro" id="IPR015424">
    <property type="entry name" value="PyrdxlP-dep_Trfase"/>
</dbReference>
<dbReference type="InterPro" id="IPR015422">
    <property type="entry name" value="PyrdxlP-dep_Trfase_small"/>
</dbReference>
<sequence length="375" mass="39132">MTTLDDFTASFAVEPGYLDWAAFGPLSPVVRAEARADLELLGSGRESGIGLVAGRVREARSLLGRVFDVEPSEVVLQPTATHGLAQAIYGVVGGVVASAAEFPGIPVTVTRAAAALGRIVPQWIAPEHRFVTPEAVAETIDETTSAVAVSLVDFRTGYRADLAGIREAIGDDRLLIVDATQAVGVIAEDYSRADVVVGHAYKWLRAGRGTGFAWYGNRARIALDPVLSGITGADTDDLPFDVVPPPAPAARAFTVSRPDPLAAARLASALGEVVSVGVGEIERAVAERASRVIEIADAHGIDVLTPHDPERRAGIVALAPDAPNVGVLGAALANAGVAATTRSDLVRISAHAGTDDETLRMLDEACATFVQMRVR</sequence>
<dbReference type="PANTHER" id="PTHR43586">
    <property type="entry name" value="CYSTEINE DESULFURASE"/>
    <property type="match status" value="1"/>
</dbReference>
<evidence type="ECO:0000259" key="1">
    <source>
        <dbReference type="Pfam" id="PF00266"/>
    </source>
</evidence>
<dbReference type="Pfam" id="PF00266">
    <property type="entry name" value="Aminotran_5"/>
    <property type="match status" value="1"/>
</dbReference>
<dbReference type="InterPro" id="IPR000192">
    <property type="entry name" value="Aminotrans_V_dom"/>
</dbReference>
<dbReference type="SUPFAM" id="SSF53383">
    <property type="entry name" value="PLP-dependent transferases"/>
    <property type="match status" value="1"/>
</dbReference>
<dbReference type="Gene3D" id="3.90.1150.10">
    <property type="entry name" value="Aspartate Aminotransferase, domain 1"/>
    <property type="match status" value="1"/>
</dbReference>
<dbReference type="EMBL" id="CP118157">
    <property type="protein sequence ID" value="WOF24377.1"/>
    <property type="molecule type" value="Genomic_DNA"/>
</dbReference>
<dbReference type="GO" id="GO:0008483">
    <property type="term" value="F:transaminase activity"/>
    <property type="evidence" value="ECO:0007669"/>
    <property type="project" value="UniProtKB-KW"/>
</dbReference>
<dbReference type="KEGG" id="mbet:N8K70_06835"/>
<gene>
    <name evidence="2" type="ORF">N8K70_06835</name>
</gene>
<evidence type="ECO:0000313" key="3">
    <source>
        <dbReference type="Proteomes" id="UP001305498"/>
    </source>
</evidence>
<evidence type="ECO:0000313" key="2">
    <source>
        <dbReference type="EMBL" id="WOF24377.1"/>
    </source>
</evidence>
<proteinExistence type="predicted"/>
<keyword evidence="2" id="KW-0808">Transferase</keyword>
<keyword evidence="2" id="KW-0032">Aminotransferase</keyword>
<reference evidence="2 3" key="1">
    <citation type="submission" date="2023-02" db="EMBL/GenBank/DDBJ databases">
        <title>Microbacterium betulae sp. nov., isolated from birch wood.</title>
        <authorList>
            <person name="Pasciak M."/>
            <person name="Pawlik K.J."/>
            <person name="Martynowski D."/>
            <person name="Laczmanski L."/>
            <person name="Ciekot J."/>
            <person name="Szponar B."/>
            <person name="Wojcik-Fatla A."/>
            <person name="Mackiewicz B."/>
            <person name="Farian E."/>
            <person name="Cholewa G."/>
            <person name="Cholewa A."/>
            <person name="Dutkiewicz J."/>
        </authorList>
    </citation>
    <scope>NUCLEOTIDE SEQUENCE [LARGE SCALE GENOMIC DNA]</scope>
    <source>
        <strain evidence="2 3">AB</strain>
    </source>
</reference>
<dbReference type="Proteomes" id="UP001305498">
    <property type="component" value="Chromosome"/>
</dbReference>
<dbReference type="Gene3D" id="3.40.640.10">
    <property type="entry name" value="Type I PLP-dependent aspartate aminotransferase-like (Major domain)"/>
    <property type="match status" value="1"/>
</dbReference>